<dbReference type="PANTHER" id="PTHR42878">
    <property type="entry name" value="TWO-COMPONENT HISTIDINE KINASE"/>
    <property type="match status" value="1"/>
</dbReference>
<proteinExistence type="predicted"/>
<dbReference type="SMART" id="SM01080">
    <property type="entry name" value="CHASE2"/>
    <property type="match status" value="1"/>
</dbReference>
<evidence type="ECO:0000256" key="4">
    <source>
        <dbReference type="ARBA" id="ARBA00022741"/>
    </source>
</evidence>
<accession>A0ABX0TSU3</accession>
<reference evidence="11 12" key="1">
    <citation type="submission" date="2020-03" db="EMBL/GenBank/DDBJ databases">
        <title>Genomic Encyclopedia of Type Strains, Phase III (KMG-III): the genomes of soil and plant-associated and newly described type strains.</title>
        <authorList>
            <person name="Whitman W."/>
        </authorList>
    </citation>
    <scope>NUCLEOTIDE SEQUENCE [LARGE SCALE GENOMIC DNA]</scope>
    <source>
        <strain evidence="11 12">CECT 8804</strain>
    </source>
</reference>
<dbReference type="EC" id="2.7.13.3" evidence="2"/>
<dbReference type="PRINTS" id="PR00344">
    <property type="entry name" value="BCTRLSENSOR"/>
</dbReference>
<keyword evidence="8" id="KW-0812">Transmembrane</keyword>
<dbReference type="EMBL" id="JAAOZC010000001">
    <property type="protein sequence ID" value="NIJ06865.1"/>
    <property type="molecule type" value="Genomic_DNA"/>
</dbReference>
<evidence type="ECO:0000256" key="7">
    <source>
        <dbReference type="ARBA" id="ARBA00023012"/>
    </source>
</evidence>
<keyword evidence="7" id="KW-0902">Two-component regulatory system</keyword>
<comment type="catalytic activity">
    <reaction evidence="1">
        <text>ATP + protein L-histidine = ADP + protein N-phospho-L-histidine.</text>
        <dbReference type="EC" id="2.7.13.3"/>
    </reaction>
</comment>
<gene>
    <name evidence="11" type="ORF">FHS31_000447</name>
</gene>
<evidence type="ECO:0000313" key="12">
    <source>
        <dbReference type="Proteomes" id="UP000727456"/>
    </source>
</evidence>
<dbReference type="PROSITE" id="PS50109">
    <property type="entry name" value="HIS_KIN"/>
    <property type="match status" value="1"/>
</dbReference>
<dbReference type="InterPro" id="IPR013656">
    <property type="entry name" value="PAS_4"/>
</dbReference>
<keyword evidence="12" id="KW-1185">Reference proteome</keyword>
<dbReference type="PANTHER" id="PTHR42878:SF7">
    <property type="entry name" value="SENSOR HISTIDINE KINASE GLRK"/>
    <property type="match status" value="1"/>
</dbReference>
<dbReference type="Pfam" id="PF08448">
    <property type="entry name" value="PAS_4"/>
    <property type="match status" value="1"/>
</dbReference>
<dbReference type="Pfam" id="PF02518">
    <property type="entry name" value="HATPase_c"/>
    <property type="match status" value="1"/>
</dbReference>
<keyword evidence="3" id="KW-0808">Transferase</keyword>
<dbReference type="InterPro" id="IPR036890">
    <property type="entry name" value="HATPase_C_sf"/>
</dbReference>
<keyword evidence="5 11" id="KW-0418">Kinase</keyword>
<protein>
    <recommendedName>
        <fullName evidence="2">histidine kinase</fullName>
        <ecNumber evidence="2">2.7.13.3</ecNumber>
    </recommendedName>
</protein>
<dbReference type="InterPro" id="IPR005467">
    <property type="entry name" value="His_kinase_dom"/>
</dbReference>
<dbReference type="SUPFAM" id="SSF55874">
    <property type="entry name" value="ATPase domain of HSP90 chaperone/DNA topoisomerase II/histidine kinase"/>
    <property type="match status" value="1"/>
</dbReference>
<keyword evidence="8" id="KW-1133">Transmembrane helix</keyword>
<evidence type="ECO:0000256" key="8">
    <source>
        <dbReference type="SAM" id="Phobius"/>
    </source>
</evidence>
<keyword evidence="4" id="KW-0547">Nucleotide-binding</keyword>
<feature type="transmembrane region" description="Helical" evidence="8">
    <location>
        <begin position="16"/>
        <end position="34"/>
    </location>
</feature>
<dbReference type="InterPro" id="IPR003594">
    <property type="entry name" value="HATPase_dom"/>
</dbReference>
<evidence type="ECO:0000259" key="10">
    <source>
        <dbReference type="PROSITE" id="PS50113"/>
    </source>
</evidence>
<evidence type="ECO:0000256" key="6">
    <source>
        <dbReference type="ARBA" id="ARBA00022840"/>
    </source>
</evidence>
<dbReference type="Gene3D" id="3.30.565.10">
    <property type="entry name" value="Histidine kinase-like ATPase, C-terminal domain"/>
    <property type="match status" value="1"/>
</dbReference>
<evidence type="ECO:0000256" key="5">
    <source>
        <dbReference type="ARBA" id="ARBA00022777"/>
    </source>
</evidence>
<evidence type="ECO:0000313" key="11">
    <source>
        <dbReference type="EMBL" id="NIJ06865.1"/>
    </source>
</evidence>
<dbReference type="InterPro" id="IPR000700">
    <property type="entry name" value="PAS-assoc_C"/>
</dbReference>
<dbReference type="Gene3D" id="3.30.450.20">
    <property type="entry name" value="PAS domain"/>
    <property type="match status" value="1"/>
</dbReference>
<dbReference type="InterPro" id="IPR035965">
    <property type="entry name" value="PAS-like_dom_sf"/>
</dbReference>
<feature type="domain" description="Histidine kinase" evidence="9">
    <location>
        <begin position="550"/>
        <end position="758"/>
    </location>
</feature>
<feature type="domain" description="PAC" evidence="10">
    <location>
        <begin position="496"/>
        <end position="546"/>
    </location>
</feature>
<comment type="caution">
    <text evidence="11">The sequence shown here is derived from an EMBL/GenBank/DDBJ whole genome shotgun (WGS) entry which is preliminary data.</text>
</comment>
<dbReference type="Pfam" id="PF05226">
    <property type="entry name" value="CHASE2"/>
    <property type="match status" value="1"/>
</dbReference>
<evidence type="ECO:0000256" key="1">
    <source>
        <dbReference type="ARBA" id="ARBA00000085"/>
    </source>
</evidence>
<feature type="transmembrane region" description="Helical" evidence="8">
    <location>
        <begin position="327"/>
        <end position="348"/>
    </location>
</feature>
<dbReference type="InterPro" id="IPR017181">
    <property type="entry name" value="Sig_transdc_His_kin_CHASE2"/>
</dbReference>
<feature type="transmembrane region" description="Helical" evidence="8">
    <location>
        <begin position="302"/>
        <end position="321"/>
    </location>
</feature>
<name>A0ABX0TSU3_9SPHN</name>
<dbReference type="InterPro" id="IPR050351">
    <property type="entry name" value="BphY/WalK/GraS-like"/>
</dbReference>
<evidence type="ECO:0000256" key="2">
    <source>
        <dbReference type="ARBA" id="ARBA00012438"/>
    </source>
</evidence>
<dbReference type="InterPro" id="IPR004358">
    <property type="entry name" value="Sig_transdc_His_kin-like_C"/>
</dbReference>
<keyword evidence="6" id="KW-0067">ATP-binding</keyword>
<dbReference type="SMART" id="SM00387">
    <property type="entry name" value="HATPase_c"/>
    <property type="match status" value="1"/>
</dbReference>
<dbReference type="RefSeq" id="WP_167071591.1">
    <property type="nucleotide sequence ID" value="NZ_JAAOZC010000001.1"/>
</dbReference>
<dbReference type="GO" id="GO:0016301">
    <property type="term" value="F:kinase activity"/>
    <property type="evidence" value="ECO:0007669"/>
    <property type="project" value="UniProtKB-KW"/>
</dbReference>
<keyword evidence="8" id="KW-0472">Membrane</keyword>
<dbReference type="PIRSF" id="PIRSF037347">
    <property type="entry name" value="STHK_CHASE2_PAS_prd"/>
    <property type="match status" value="1"/>
</dbReference>
<evidence type="ECO:0000256" key="3">
    <source>
        <dbReference type="ARBA" id="ARBA00022679"/>
    </source>
</evidence>
<dbReference type="SUPFAM" id="SSF55785">
    <property type="entry name" value="PYP-like sensor domain (PAS domain)"/>
    <property type="match status" value="1"/>
</dbReference>
<organism evidence="11 12">
    <name type="scientific">Sphingomonas vulcanisoli</name>
    <dbReference type="NCBI Taxonomy" id="1658060"/>
    <lineage>
        <taxon>Bacteria</taxon>
        <taxon>Pseudomonadati</taxon>
        <taxon>Pseudomonadota</taxon>
        <taxon>Alphaproteobacteria</taxon>
        <taxon>Sphingomonadales</taxon>
        <taxon>Sphingomonadaceae</taxon>
        <taxon>Sphingomonas</taxon>
    </lineage>
</organism>
<dbReference type="InterPro" id="IPR007890">
    <property type="entry name" value="CHASE2"/>
</dbReference>
<feature type="transmembrane region" description="Helical" evidence="8">
    <location>
        <begin position="355"/>
        <end position="373"/>
    </location>
</feature>
<dbReference type="CDD" id="cd00075">
    <property type="entry name" value="HATPase"/>
    <property type="match status" value="1"/>
</dbReference>
<dbReference type="Proteomes" id="UP000727456">
    <property type="component" value="Unassembled WGS sequence"/>
</dbReference>
<sequence length="762" mass="82305">MRSAVAASAGAGGRLLIEWLIVALISLGAVWGLTRTSIADRADYAIYDALMATQSRPASNEIFIIAIDEESLGTIGRWPWPRSTHARLLEWLAKVQPAAIGYDVLFVEPSPDDLAVAQAAKAAAPVILPIAFDVPGNNGAPFTAELPTPVIRAVTTPAHATLYPDADGIVRRVGLIAGGGTQTWPHIAELLYRRVRGHASPIFANAATDALPADAFSVAGQVLLPFTGPAGSYRTVPFSSVLNGEVPREMLRGKIVLVGSTAHGQLDQYATPLGTMSGVEMLANATDDLLANRTIRQASPRAYLAFGLLPLIILLIALLLFSPALNLVLGLLLIAATLGGSATLLIWARIWFPPTAALAGLFFVYPLWAWRRLEAASAYMTRELRQLGSEADPLPGRGSAESRTQFLREAIDRQTVMLHSAIERVRDLRRFFGDSIQGLPDATLILDGEGRTLLANRAAERLFVPLLDEPALAAEQKLDDLIRHLAPTATAATFDQSDDREIVSADGRVFVVRVVPLVDATGAPVGSIARLTDISAIRLATRQREDALQLLTHDMRSPQASILALLDRNEDIETLRARIAGYAQRTLELADNFVHLARAQAARPKQDLLDLSALLIDAVDDQWVLAQKSKIRIETKGEDDEHLVLGDRSLLSRALVNLIGNAIKYSDRSTTICCTISESDDVVCCRIIDQGRGIPADELDHLFDPFTRVEARGRRDVGGAGLGLSFVRTVIAQHHGTIHCESEEGKGSTFILCLPRAEDPDA</sequence>
<dbReference type="PROSITE" id="PS50113">
    <property type="entry name" value="PAC"/>
    <property type="match status" value="1"/>
</dbReference>
<evidence type="ECO:0000259" key="9">
    <source>
        <dbReference type="PROSITE" id="PS50109"/>
    </source>
</evidence>